<evidence type="ECO:0008006" key="3">
    <source>
        <dbReference type="Google" id="ProtNLM"/>
    </source>
</evidence>
<keyword evidence="1" id="KW-0812">Transmembrane</keyword>
<protein>
    <recommendedName>
        <fullName evidence="3">Transmembrane protein</fullName>
    </recommendedName>
</protein>
<name>A0A0E9TIR6_ANGAN</name>
<sequence>MDDEAMSMPVYIQMASPYTGVTPHASIAHAVHEQQSNAGQKTICVSQQRHTVIYYQCLVHFHHGTKTLVLTVLLCSIFITVFVILFCILSMILF</sequence>
<evidence type="ECO:0000313" key="2">
    <source>
        <dbReference type="EMBL" id="JAH52775.1"/>
    </source>
</evidence>
<dbReference type="AlphaFoldDB" id="A0A0E9TIR6"/>
<keyword evidence="1" id="KW-0472">Membrane</keyword>
<proteinExistence type="predicted"/>
<accession>A0A0E9TIR6</accession>
<reference evidence="2" key="1">
    <citation type="submission" date="2014-11" db="EMBL/GenBank/DDBJ databases">
        <authorList>
            <person name="Amaro Gonzalez C."/>
        </authorList>
    </citation>
    <scope>NUCLEOTIDE SEQUENCE</scope>
</reference>
<organism evidence="2">
    <name type="scientific">Anguilla anguilla</name>
    <name type="common">European freshwater eel</name>
    <name type="synonym">Muraena anguilla</name>
    <dbReference type="NCBI Taxonomy" id="7936"/>
    <lineage>
        <taxon>Eukaryota</taxon>
        <taxon>Metazoa</taxon>
        <taxon>Chordata</taxon>
        <taxon>Craniata</taxon>
        <taxon>Vertebrata</taxon>
        <taxon>Euteleostomi</taxon>
        <taxon>Actinopterygii</taxon>
        <taxon>Neopterygii</taxon>
        <taxon>Teleostei</taxon>
        <taxon>Anguilliformes</taxon>
        <taxon>Anguillidae</taxon>
        <taxon>Anguilla</taxon>
    </lineage>
</organism>
<keyword evidence="1" id="KW-1133">Transmembrane helix</keyword>
<dbReference type="EMBL" id="GBXM01055802">
    <property type="protein sequence ID" value="JAH52775.1"/>
    <property type="molecule type" value="Transcribed_RNA"/>
</dbReference>
<reference evidence="2" key="2">
    <citation type="journal article" date="2015" name="Fish Shellfish Immunol.">
        <title>Early steps in the European eel (Anguilla anguilla)-Vibrio vulnificus interaction in the gills: Role of the RtxA13 toxin.</title>
        <authorList>
            <person name="Callol A."/>
            <person name="Pajuelo D."/>
            <person name="Ebbesson L."/>
            <person name="Teles M."/>
            <person name="MacKenzie S."/>
            <person name="Amaro C."/>
        </authorList>
    </citation>
    <scope>NUCLEOTIDE SEQUENCE</scope>
</reference>
<evidence type="ECO:0000256" key="1">
    <source>
        <dbReference type="SAM" id="Phobius"/>
    </source>
</evidence>
<feature type="transmembrane region" description="Helical" evidence="1">
    <location>
        <begin position="68"/>
        <end position="93"/>
    </location>
</feature>